<keyword evidence="5" id="KW-1185">Reference proteome</keyword>
<evidence type="ECO:0000313" key="4">
    <source>
        <dbReference type="EMBL" id="EMI18193.1"/>
    </source>
</evidence>
<dbReference type="PATRIC" id="fig|1265738.3.peg.4905"/>
<dbReference type="PANTHER" id="PTHR21240:SF28">
    <property type="entry name" value="ISO-OROTATE DECARBOXYLASE (EUROFUNG)"/>
    <property type="match status" value="1"/>
</dbReference>
<evidence type="ECO:0000256" key="1">
    <source>
        <dbReference type="ARBA" id="ARBA00023239"/>
    </source>
</evidence>
<dbReference type="Gene3D" id="3.20.20.140">
    <property type="entry name" value="Metal-dependent hydrolases"/>
    <property type="match status" value="1"/>
</dbReference>
<feature type="region of interest" description="Disordered" evidence="2">
    <location>
        <begin position="60"/>
        <end position="86"/>
    </location>
</feature>
<dbReference type="InterPro" id="IPR032465">
    <property type="entry name" value="ACMSD"/>
</dbReference>
<reference evidence="4 5" key="1">
    <citation type="journal article" date="2013" name="Mar. Genomics">
        <title>Expression of sulfatases in Rhodopirellula baltica and the diversity of sulfatases in the genus Rhodopirellula.</title>
        <authorList>
            <person name="Wegner C.E."/>
            <person name="Richter-Heitmann T."/>
            <person name="Klindworth A."/>
            <person name="Klockow C."/>
            <person name="Richter M."/>
            <person name="Achstetter T."/>
            <person name="Glockner F.O."/>
            <person name="Harder J."/>
        </authorList>
    </citation>
    <scope>NUCLEOTIDE SEQUENCE [LARGE SCALE GENOMIC DNA]</scope>
    <source>
        <strain evidence="4 5">SM1</strain>
    </source>
</reference>
<dbReference type="EMBL" id="ANOG01000697">
    <property type="protein sequence ID" value="EMI18193.1"/>
    <property type="molecule type" value="Genomic_DNA"/>
</dbReference>
<dbReference type="InterPro" id="IPR032466">
    <property type="entry name" value="Metal_Hydrolase"/>
</dbReference>
<dbReference type="GO" id="GO:0019748">
    <property type="term" value="P:secondary metabolic process"/>
    <property type="evidence" value="ECO:0007669"/>
    <property type="project" value="TreeGrafter"/>
</dbReference>
<sequence length="470" mass="53552">MTAAQTWCRRKNIPITRTRKNFFINLRLFTSSRAPALPPIISAALSVFVALMSMSIADGQSPESIENTTSPAPSATPPAPSDAPLDGREGRELLLRNFRPRSQLRVPSHPRTHAAFPVVDVHTHFYYKLRGNSQAIDDFVKLMDRNQIAVCVSLDGKLGSQLDAHIKELWTDYRDRFVIYANIDWQGDGAADDPASWDCHRRGFAERTSEKLRDAVSKGVSGLKLFKRFGLGYKNPDGSLIKIDDPRWDPIWQTCGELGIPVIIHTADPAAFFDPIDETNERWEELSRHPNWSFHGDEFPSRDSLLADRNRVIARHPKTQFIGAHMANNAEDLASVAEWLDTYPNLWVEPASRINELGRQPYTSRDFMIRYADRILFGTDGPWPEARLRYYWRFFETRDENFPYSEKVPPPQGMWTIDGIDLPDDVLKKIYHENAAKLIPGVAERLAAFRRDPPATYPRPPATSKRKVSQ</sequence>
<protein>
    <submittedName>
        <fullName evidence="4">Amidohydrolase 2</fullName>
    </submittedName>
</protein>
<dbReference type="RefSeq" id="WP_008701749.1">
    <property type="nucleotide sequence ID" value="NZ_ANOG01000697.1"/>
</dbReference>
<name>M5RFE5_9BACT</name>
<dbReference type="GO" id="GO:0016787">
    <property type="term" value="F:hydrolase activity"/>
    <property type="evidence" value="ECO:0007669"/>
    <property type="project" value="UniProtKB-KW"/>
</dbReference>
<dbReference type="Pfam" id="PF04909">
    <property type="entry name" value="Amidohydro_2"/>
    <property type="match status" value="1"/>
</dbReference>
<gene>
    <name evidence="4" type="ORF">RMSM_04884</name>
</gene>
<proteinExistence type="predicted"/>
<keyword evidence="1" id="KW-0456">Lyase</keyword>
<evidence type="ECO:0000259" key="3">
    <source>
        <dbReference type="Pfam" id="PF04909"/>
    </source>
</evidence>
<evidence type="ECO:0000256" key="2">
    <source>
        <dbReference type="SAM" id="MobiDB-lite"/>
    </source>
</evidence>
<keyword evidence="4" id="KW-0378">Hydrolase</keyword>
<dbReference type="GO" id="GO:0005737">
    <property type="term" value="C:cytoplasm"/>
    <property type="evidence" value="ECO:0007669"/>
    <property type="project" value="TreeGrafter"/>
</dbReference>
<feature type="domain" description="Amidohydrolase-related" evidence="3">
    <location>
        <begin position="119"/>
        <end position="439"/>
    </location>
</feature>
<dbReference type="SUPFAM" id="SSF51556">
    <property type="entry name" value="Metallo-dependent hydrolases"/>
    <property type="match status" value="1"/>
</dbReference>
<feature type="region of interest" description="Disordered" evidence="2">
    <location>
        <begin position="450"/>
        <end position="470"/>
    </location>
</feature>
<evidence type="ECO:0000313" key="5">
    <source>
        <dbReference type="Proteomes" id="UP000011991"/>
    </source>
</evidence>
<dbReference type="Proteomes" id="UP000011991">
    <property type="component" value="Unassembled WGS sequence"/>
</dbReference>
<dbReference type="InterPro" id="IPR006680">
    <property type="entry name" value="Amidohydro-rel"/>
</dbReference>
<accession>M5RFE5</accession>
<organism evidence="4 5">
    <name type="scientific">Rhodopirellula maiorica SM1</name>
    <dbReference type="NCBI Taxonomy" id="1265738"/>
    <lineage>
        <taxon>Bacteria</taxon>
        <taxon>Pseudomonadati</taxon>
        <taxon>Planctomycetota</taxon>
        <taxon>Planctomycetia</taxon>
        <taxon>Pirellulales</taxon>
        <taxon>Pirellulaceae</taxon>
        <taxon>Novipirellula</taxon>
    </lineage>
</organism>
<dbReference type="GO" id="GO:0016831">
    <property type="term" value="F:carboxy-lyase activity"/>
    <property type="evidence" value="ECO:0007669"/>
    <property type="project" value="InterPro"/>
</dbReference>
<dbReference type="AlphaFoldDB" id="M5RFE5"/>
<comment type="caution">
    <text evidence="4">The sequence shown here is derived from an EMBL/GenBank/DDBJ whole genome shotgun (WGS) entry which is preliminary data.</text>
</comment>
<dbReference type="PANTHER" id="PTHR21240">
    <property type="entry name" value="2-AMINO-3-CARBOXYLMUCONATE-6-SEMIALDEHYDE DECARBOXYLASE"/>
    <property type="match status" value="1"/>
</dbReference>